<gene>
    <name evidence="1" type="ordered locus">MmarC6_0442</name>
</gene>
<evidence type="ECO:0000313" key="1">
    <source>
        <dbReference type="EMBL" id="ABX01260.1"/>
    </source>
</evidence>
<reference evidence="1" key="1">
    <citation type="submission" date="2007-10" db="EMBL/GenBank/DDBJ databases">
        <title>Complete sequence of Methanococcus maripaludis C6.</title>
        <authorList>
            <consortium name="US DOE Joint Genome Institute"/>
            <person name="Copeland A."/>
            <person name="Lucas S."/>
            <person name="Lapidus A."/>
            <person name="Barry K."/>
            <person name="Glavina del Rio T."/>
            <person name="Dalin E."/>
            <person name="Tice H."/>
            <person name="Pitluck S."/>
            <person name="Clum A."/>
            <person name="Schmutz J."/>
            <person name="Larimer F."/>
            <person name="Land M."/>
            <person name="Hauser L."/>
            <person name="Kyrpides N."/>
            <person name="Mikhailova N."/>
            <person name="Sieprawska-Lupa M."/>
            <person name="Whitman W.B."/>
            <person name="Richardson P."/>
        </authorList>
    </citation>
    <scope>NUCLEOTIDE SEQUENCE [LARGE SCALE GENOMIC DNA]</scope>
    <source>
        <strain evidence="1">C6</strain>
    </source>
</reference>
<proteinExistence type="predicted"/>
<name>A9A6G4_METM6</name>
<dbReference type="OrthoDB" id="60671at2157"/>
<dbReference type="EMBL" id="CP000867">
    <property type="protein sequence ID" value="ABX01260.1"/>
    <property type="molecule type" value="Genomic_DNA"/>
</dbReference>
<dbReference type="HOGENOM" id="CLU_193454_0_0_2"/>
<dbReference type="KEGG" id="mmx:MmarC6_0442"/>
<accession>A9A6G4</accession>
<protein>
    <submittedName>
        <fullName evidence="1">Uncharacterized protein</fullName>
    </submittedName>
</protein>
<organism evidence="1">
    <name type="scientific">Methanococcus maripaludis (strain C6 / ATCC BAA-1332)</name>
    <dbReference type="NCBI Taxonomy" id="444158"/>
    <lineage>
        <taxon>Archaea</taxon>
        <taxon>Methanobacteriati</taxon>
        <taxon>Methanobacteriota</taxon>
        <taxon>Methanomada group</taxon>
        <taxon>Methanococci</taxon>
        <taxon>Methanococcales</taxon>
        <taxon>Methanococcaceae</taxon>
        <taxon>Methanococcus</taxon>
    </lineage>
</organism>
<dbReference type="STRING" id="444158.MmarC6_0442"/>
<dbReference type="PhylomeDB" id="A9A6G4"/>
<dbReference type="AlphaFoldDB" id="A9A6G4"/>
<dbReference type="eggNOG" id="arCOG07633">
    <property type="taxonomic scope" value="Archaea"/>
</dbReference>
<sequence length="83" mass="9437">MRKVGKIDKGEIIQKSEDRLLVCYNAVVKPQGRGGRIWPNPLPEHVGKVAKVFIFDKEALEDPERLVIQIQNQLKAVNYGIKI</sequence>